<evidence type="ECO:0000313" key="21">
    <source>
        <dbReference type="EMBL" id="KAL3866032.1"/>
    </source>
</evidence>
<dbReference type="Pfam" id="PF00063">
    <property type="entry name" value="Myosin_head"/>
    <property type="match status" value="1"/>
</dbReference>
<proteinExistence type="inferred from homology"/>
<gene>
    <name evidence="21" type="ORF">ACJMK2_043373</name>
</gene>
<keyword evidence="12 19" id="KW-0472">Membrane</keyword>
<evidence type="ECO:0000256" key="19">
    <source>
        <dbReference type="SAM" id="Phobius"/>
    </source>
</evidence>
<evidence type="ECO:0000256" key="17">
    <source>
        <dbReference type="PROSITE-ProRule" id="PRU00782"/>
    </source>
</evidence>
<evidence type="ECO:0000256" key="13">
    <source>
        <dbReference type="ARBA" id="ARBA00023175"/>
    </source>
</evidence>
<evidence type="ECO:0000256" key="9">
    <source>
        <dbReference type="ARBA" id="ARBA00022989"/>
    </source>
</evidence>
<dbReference type="Gene3D" id="1.20.58.530">
    <property type="match status" value="1"/>
</dbReference>
<feature type="binding site" evidence="17">
    <location>
        <begin position="94"/>
        <end position="101"/>
    </location>
    <ligand>
        <name>ATP</name>
        <dbReference type="ChEBI" id="CHEBI:30616"/>
    </ligand>
</feature>
<evidence type="ECO:0000256" key="8">
    <source>
        <dbReference type="ARBA" id="ARBA00022840"/>
    </source>
</evidence>
<dbReference type="GO" id="GO:0016459">
    <property type="term" value="C:myosin complex"/>
    <property type="evidence" value="ECO:0007669"/>
    <property type="project" value="UniProtKB-KW"/>
</dbReference>
<comment type="subcellular location">
    <subcellularLocation>
        <location evidence="1">Cell membrane</location>
        <topology evidence="1">Multi-pass membrane protein</topology>
    </subcellularLocation>
</comment>
<feature type="domain" description="Myosin motor" evidence="20">
    <location>
        <begin position="1"/>
        <end position="707"/>
    </location>
</feature>
<keyword evidence="14" id="KW-0325">Glycoprotein</keyword>
<dbReference type="Pfam" id="PF23000">
    <property type="entry name" value="ChitinSynthase_IV_N"/>
    <property type="match status" value="1"/>
</dbReference>
<dbReference type="GO" id="GO:0005886">
    <property type="term" value="C:plasma membrane"/>
    <property type="evidence" value="ECO:0007669"/>
    <property type="project" value="UniProtKB-SubCell"/>
</dbReference>
<dbReference type="GO" id="GO:0003774">
    <property type="term" value="F:cytoskeletal motor activity"/>
    <property type="evidence" value="ECO:0007669"/>
    <property type="project" value="UniProtKB-UniRule"/>
</dbReference>
<evidence type="ECO:0000256" key="18">
    <source>
        <dbReference type="SAM" id="MobiDB-lite"/>
    </source>
</evidence>
<feature type="region of interest" description="Actin-binding" evidence="17">
    <location>
        <begin position="589"/>
        <end position="611"/>
    </location>
</feature>
<keyword evidence="5" id="KW-0808">Transferase</keyword>
<keyword evidence="8 17" id="KW-0067">ATP-binding</keyword>
<sequence>MNTDDLCSLPDLDQDIISKTLHERFEDGTFYTYIQDLLIAINPCKPLPIYTDEYHQKYEQAYRDELPPHVFWTASQAYLNMITQRESQCIIVSGESGAGKTESTKYIFQHLVRRGNCIIPNLTDRLQKANPLLELFGNASTALNPNSSRFGKLVELYYDDSGTLLGASIEFYTLEMSRIVHHHADDRNFHVFYSMFAGMPKQDLLYYYLEGNLSDYRILVDEAEYPYSGCQSFRNNEELREYKDKFEKMNEILKDIQFSEELIVQLYRVLAAILLLSNIQFTEDETNESFKIQDDHEERFLVPACWLLGIEEEAQQELVTALLANTHHIRGEELRHYKTLEKAQDGRDALVKQLYLCIFEGIIAKINSSLQSQIGGHAKDFALSLCVLDISGFENLRHNSFEQLLINITNEKLHQFFIEKIFVCEQDDYSKEGIYFADIVFKDNMDVLNLLLQPPYGVIPVLEDEISMPKSTDKSFIHHLDNYNKHNEYYKCRSEYNTCHFGIMHYAGEVKYDAEGFLKKSTDTLSNSLRKCLHYSNNEFILNKMNDRSINKTLSERAAKNIKGGFASSKKAKRGKLQDYETKRFKKSLLRLEQKLRIMKPWFVKCIKPNEKLRPAFFDIDLVKRQLLSSGVKEVTKVRRDGFPLRYQFEDFIKRFQNLVEPTDRKEAPKMIVENVLHRAGITEHRTGPRKVFLKYIHEEELKRQIQNKILKEREDEAHRKILEETESKRRQEEEKHRMQSSPISMKTVSEVTTGLVSKADIALECSSEDLGKSDDVSSLDSDVSSIKFKISNVSLEEKKLIQKEEEEPQMFKPETTSDFKKKKAYDMFRQTERDYEGSNRCEEICLRATRFILFCLLFVSVLVTGVWSKISIISMITMSHKVVIVETLPAIGTGLLVFKALPYVDTFRGIIILLHVTFIPALLTFIETIHYKKKKFIERCAKVAQSIVVLCIQVGMFVMMYFVKFERGSFLSDAEIEPWVIPVATLLISVKWWENFIHHDIKKDEKTFIFVNYHRKQLLRSRDTTHVVLIPVKACVYIGLAFLLVADFEARFPEKITSRGKELVGSNNATYNMWLNSSSPVLVTVQDIALSKTIPSMDNNTKAASEKLLKDLTTPTTATKEQNSTIQFLRTYEQIILQVLSTLLCSYLSCLACKWYMQQVAFCLSLVLVTPLCLVIIFFSCRGDIPWIDVIDMQRECPKKDLDSLMLPIIFGSLLWISILMMTYYIWFPRCERMAKQERIFVNTMKSSLSVDISLLLSRRNDYAEENSSNKNDKERQTSETPMVYICATMWHETQREMTQLLKSIFRLDAHIAASKQAEKMLETRDPDKFESEIHVIFDDAFKDDEKNGQKVLNEYVVQLIHCVGFAATSIAKGDIEWERNPKKSSTPYGGKLVWTMPGGVMMVVHLKDKSKIRHRKRWSQILYMYYLLGLKFFNDKTAGDLLDKAETENKRRHKIWPHTSLLNILPHDEIEKASNTFILALDGDVDFQPESVLMLIDRMKKNKKVGAVCGRIHPIGSGPMVWYQQFEYAVGHWLQKAAEHVFGCVLCCPGCFSLFRASAIMDDNVMNTYTTKPTEARHYIQFEQGEDRWLCTLLLQQGYKIDYAAGADALTFAPESFNEFYVQRRRWAPSTLANIMDLLSSWRVTVQMNDNISTPFIFYQFVLMVTSLLAPGTVTLMIAGSYQAVLGLSTTYSYLLSVIPVLTFIVICIKCKNETQLQVAAFCTSVYTIVMMIVTVGTILSIVNEEFLSPNVLFLEGIGIVFTTTAIWHPKEAWCLVHGLLYFFTVPSTFIFLTIYYLCNLHNVSWGTREGPKVPSVAEAAEEVAIKEKKTGLCSRISSSLGLATFLQELMEYVRQMLKIDNKKSKSPEVLTSGQIQRQKRSPCQQPSFRSCPKVIEDPTYWMRQAPLKDALTEDIEKSEVQFWDNVIRKYLYPLDEDKRQQEQIKRDLISLRNNVVFGFFLLNFMFSVALLQLQLNKYQLGAFYILGKYEPVSVFFLFTFATLLFVQFIAMLIHRWGTFQHLISSTRLGFCKINISREDRFQEAVKESKKLQSSEPVPDYSCDPDDDEYPYYNSGSTIDRHGNPSLNTSVDIIEEQRDFDPEDNDHIYSNPQLMTAYGRNFKQNFMTQKRMFRRHERRTRLAAMGSRKLSQRTQQHFDSRRYDLYNYTIGRRGGLNRENQYA</sequence>
<evidence type="ECO:0000256" key="11">
    <source>
        <dbReference type="ARBA" id="ARBA00023123"/>
    </source>
</evidence>
<dbReference type="PROSITE" id="PS51456">
    <property type="entry name" value="MYOSIN_MOTOR"/>
    <property type="match status" value="1"/>
</dbReference>
<dbReference type="PANTHER" id="PTHR22914:SF42">
    <property type="entry name" value="CHITIN SYNTHASE"/>
    <property type="match status" value="1"/>
</dbReference>
<dbReference type="InterPro" id="IPR001609">
    <property type="entry name" value="Myosin_head_motor_dom-like"/>
</dbReference>
<keyword evidence="3" id="KW-1003">Cell membrane</keyword>
<evidence type="ECO:0000256" key="6">
    <source>
        <dbReference type="ARBA" id="ARBA00022692"/>
    </source>
</evidence>
<feature type="transmembrane region" description="Helical" evidence="19">
    <location>
        <begin position="1693"/>
        <end position="1711"/>
    </location>
</feature>
<dbReference type="InterPro" id="IPR004835">
    <property type="entry name" value="Chitin_synth"/>
</dbReference>
<keyword evidence="10" id="KW-0175">Coiled coil</keyword>
<dbReference type="Pfam" id="PF03142">
    <property type="entry name" value="Chitin_synth_2"/>
    <property type="match status" value="1"/>
</dbReference>
<comment type="caution">
    <text evidence="21">The sequence shown here is derived from an EMBL/GenBank/DDBJ whole genome shotgun (WGS) entry which is preliminary data.</text>
</comment>
<feature type="transmembrane region" description="Helical" evidence="19">
    <location>
        <begin position="852"/>
        <end position="871"/>
    </location>
</feature>
<dbReference type="EC" id="2.4.1.16" evidence="2"/>
<dbReference type="PANTHER" id="PTHR22914">
    <property type="entry name" value="CHITIN SYNTHASE"/>
    <property type="match status" value="1"/>
</dbReference>
<evidence type="ECO:0000256" key="15">
    <source>
        <dbReference type="ARBA" id="ARBA00046329"/>
    </source>
</evidence>
<dbReference type="InterPro" id="IPR036961">
    <property type="entry name" value="Kinesin_motor_dom_sf"/>
</dbReference>
<keyword evidence="22" id="KW-1185">Reference proteome</keyword>
<keyword evidence="6 19" id="KW-0812">Transmembrane</keyword>
<evidence type="ECO:0000256" key="16">
    <source>
        <dbReference type="ARBA" id="ARBA00048014"/>
    </source>
</evidence>
<evidence type="ECO:0000256" key="14">
    <source>
        <dbReference type="ARBA" id="ARBA00023180"/>
    </source>
</evidence>
<evidence type="ECO:0000256" key="3">
    <source>
        <dbReference type="ARBA" id="ARBA00022475"/>
    </source>
</evidence>
<dbReference type="Gene3D" id="3.90.550.10">
    <property type="entry name" value="Spore Coat Polysaccharide Biosynthesis Protein SpsA, Chain A"/>
    <property type="match status" value="1"/>
</dbReference>
<evidence type="ECO:0000256" key="2">
    <source>
        <dbReference type="ARBA" id="ARBA00012543"/>
    </source>
</evidence>
<keyword evidence="17" id="KW-0009">Actin-binding</keyword>
<reference evidence="21 22" key="1">
    <citation type="submission" date="2024-11" db="EMBL/GenBank/DDBJ databases">
        <title>Chromosome-level genome assembly of the freshwater bivalve Anodonta woodiana.</title>
        <authorList>
            <person name="Chen X."/>
        </authorList>
    </citation>
    <scope>NUCLEOTIDE SEQUENCE [LARGE SCALE GENOMIC DNA]</scope>
    <source>
        <strain evidence="21">MN2024</strain>
        <tissue evidence="21">Gills</tissue>
    </source>
</reference>
<evidence type="ECO:0000256" key="7">
    <source>
        <dbReference type="ARBA" id="ARBA00022741"/>
    </source>
</evidence>
<comment type="similarity">
    <text evidence="15">Belongs to the chitin synthase family. Class IV subfamily.</text>
</comment>
<dbReference type="GO" id="GO:0005524">
    <property type="term" value="F:ATP binding"/>
    <property type="evidence" value="ECO:0007669"/>
    <property type="project" value="UniProtKB-UniRule"/>
</dbReference>
<dbReference type="GO" id="GO:0003779">
    <property type="term" value="F:actin binding"/>
    <property type="evidence" value="ECO:0007669"/>
    <property type="project" value="UniProtKB-KW"/>
</dbReference>
<dbReference type="FunFam" id="3.90.550.10:FF:000139">
    <property type="entry name" value="Chitin synthase 8"/>
    <property type="match status" value="1"/>
</dbReference>
<protein>
    <recommendedName>
        <fullName evidence="2">chitin synthase</fullName>
        <ecNumber evidence="2">2.4.1.16</ecNumber>
    </recommendedName>
</protein>
<evidence type="ECO:0000259" key="20">
    <source>
        <dbReference type="PROSITE" id="PS51456"/>
    </source>
</evidence>
<accession>A0ABD3VZV6</accession>
<keyword evidence="9 19" id="KW-1133">Transmembrane helix</keyword>
<dbReference type="SUPFAM" id="SSF52540">
    <property type="entry name" value="P-loop containing nucleoside triphosphate hydrolases"/>
    <property type="match status" value="1"/>
</dbReference>
<dbReference type="GO" id="GO:0004100">
    <property type="term" value="F:chitin synthase activity"/>
    <property type="evidence" value="ECO:0007669"/>
    <property type="project" value="UniProtKB-EC"/>
</dbReference>
<organism evidence="21 22">
    <name type="scientific">Sinanodonta woodiana</name>
    <name type="common">Chinese pond mussel</name>
    <name type="synonym">Anodonta woodiana</name>
    <dbReference type="NCBI Taxonomy" id="1069815"/>
    <lineage>
        <taxon>Eukaryota</taxon>
        <taxon>Metazoa</taxon>
        <taxon>Spiralia</taxon>
        <taxon>Lophotrochozoa</taxon>
        <taxon>Mollusca</taxon>
        <taxon>Bivalvia</taxon>
        <taxon>Autobranchia</taxon>
        <taxon>Heteroconchia</taxon>
        <taxon>Palaeoheterodonta</taxon>
        <taxon>Unionida</taxon>
        <taxon>Unionoidea</taxon>
        <taxon>Unionidae</taxon>
        <taxon>Unioninae</taxon>
        <taxon>Sinanodonta</taxon>
    </lineage>
</organism>
<feature type="transmembrane region" description="Helical" evidence="19">
    <location>
        <begin position="1723"/>
        <end position="1745"/>
    </location>
</feature>
<feature type="transmembrane region" description="Helical" evidence="19">
    <location>
        <begin position="1782"/>
        <end position="1801"/>
    </location>
</feature>
<dbReference type="SMART" id="SM00242">
    <property type="entry name" value="MYSc"/>
    <property type="match status" value="1"/>
</dbReference>
<dbReference type="SUPFAM" id="SSF53448">
    <property type="entry name" value="Nucleotide-diphospho-sugar transferases"/>
    <property type="match status" value="1"/>
</dbReference>
<evidence type="ECO:0000256" key="1">
    <source>
        <dbReference type="ARBA" id="ARBA00004651"/>
    </source>
</evidence>
<keyword evidence="4" id="KW-0328">Glycosyltransferase</keyword>
<comment type="catalytic activity">
    <reaction evidence="16">
        <text>[(1-&gt;4)-N-acetyl-beta-D-glucosaminyl](n) + UDP-N-acetyl-alpha-D-glucosamine = [(1-&gt;4)-N-acetyl-beta-D-glucosaminyl](n+1) + UDP + H(+)</text>
        <dbReference type="Rhea" id="RHEA:16637"/>
        <dbReference type="Rhea" id="RHEA-COMP:9593"/>
        <dbReference type="Rhea" id="RHEA-COMP:9595"/>
        <dbReference type="ChEBI" id="CHEBI:15378"/>
        <dbReference type="ChEBI" id="CHEBI:17029"/>
        <dbReference type="ChEBI" id="CHEBI:57705"/>
        <dbReference type="ChEBI" id="CHEBI:58223"/>
        <dbReference type="EC" id="2.4.1.16"/>
    </reaction>
</comment>
<name>A0ABD3VZV6_SINWO</name>
<feature type="compositionally biased region" description="Basic and acidic residues" evidence="18">
    <location>
        <begin position="722"/>
        <end position="738"/>
    </location>
</feature>
<keyword evidence="7 17" id="KW-0547">Nucleotide-binding</keyword>
<feature type="transmembrane region" description="Helical" evidence="19">
    <location>
        <begin position="908"/>
        <end position="927"/>
    </location>
</feature>
<keyword evidence="13 17" id="KW-0505">Motor protein</keyword>
<feature type="transmembrane region" description="Helical" evidence="19">
    <location>
        <begin position="883"/>
        <end position="902"/>
    </location>
</feature>
<dbReference type="Proteomes" id="UP001634394">
    <property type="component" value="Unassembled WGS sequence"/>
</dbReference>
<dbReference type="InterPro" id="IPR027417">
    <property type="entry name" value="P-loop_NTPase"/>
</dbReference>
<evidence type="ECO:0000256" key="5">
    <source>
        <dbReference type="ARBA" id="ARBA00022679"/>
    </source>
</evidence>
<feature type="transmembrane region" description="Helical" evidence="19">
    <location>
        <begin position="1658"/>
        <end position="1681"/>
    </location>
</feature>
<dbReference type="PRINTS" id="PR00193">
    <property type="entry name" value="MYOSINHEAVY"/>
</dbReference>
<dbReference type="Gene3D" id="1.20.5.4820">
    <property type="match status" value="1"/>
</dbReference>
<evidence type="ECO:0000256" key="12">
    <source>
        <dbReference type="ARBA" id="ARBA00023136"/>
    </source>
</evidence>
<evidence type="ECO:0000256" key="10">
    <source>
        <dbReference type="ARBA" id="ARBA00023054"/>
    </source>
</evidence>
<dbReference type="Gene3D" id="1.20.120.720">
    <property type="entry name" value="Myosin VI head, motor domain, U50 subdomain"/>
    <property type="match status" value="1"/>
</dbReference>
<dbReference type="EMBL" id="JBJQND010000009">
    <property type="protein sequence ID" value="KAL3866032.1"/>
    <property type="molecule type" value="Genomic_DNA"/>
</dbReference>
<feature type="transmembrane region" description="Helical" evidence="19">
    <location>
        <begin position="1996"/>
        <end position="2016"/>
    </location>
</feature>
<dbReference type="Gene3D" id="3.40.850.10">
    <property type="entry name" value="Kinesin motor domain"/>
    <property type="match status" value="1"/>
</dbReference>
<dbReference type="InterPro" id="IPR029044">
    <property type="entry name" value="Nucleotide-diphossugar_trans"/>
</dbReference>
<feature type="transmembrane region" description="Helical" evidence="19">
    <location>
        <begin position="1161"/>
        <end position="1180"/>
    </location>
</feature>
<feature type="transmembrane region" description="Helical" evidence="19">
    <location>
        <begin position="1026"/>
        <end position="1047"/>
    </location>
</feature>
<feature type="transmembrane region" description="Helical" evidence="19">
    <location>
        <begin position="1206"/>
        <end position="1228"/>
    </location>
</feature>
<dbReference type="Gene3D" id="1.10.10.820">
    <property type="match status" value="1"/>
</dbReference>
<keyword evidence="11 17" id="KW-0518">Myosin</keyword>
<feature type="transmembrane region" description="Helical" evidence="19">
    <location>
        <begin position="948"/>
        <end position="965"/>
    </location>
</feature>
<dbReference type="InterPro" id="IPR055120">
    <property type="entry name" value="Chs-1/2_IV_N"/>
</dbReference>
<evidence type="ECO:0000313" key="22">
    <source>
        <dbReference type="Proteomes" id="UP001634394"/>
    </source>
</evidence>
<comment type="similarity">
    <text evidence="17">Belongs to the TRAFAC class myosin-kinesin ATPase superfamily. Myosin family.</text>
</comment>
<feature type="transmembrane region" description="Helical" evidence="19">
    <location>
        <begin position="1958"/>
        <end position="1976"/>
    </location>
</feature>
<feature type="region of interest" description="Disordered" evidence="18">
    <location>
        <begin position="722"/>
        <end position="744"/>
    </location>
</feature>
<dbReference type="CDD" id="cd04190">
    <property type="entry name" value="Chitin_synth_C"/>
    <property type="match status" value="1"/>
</dbReference>
<evidence type="ECO:0000256" key="4">
    <source>
        <dbReference type="ARBA" id="ARBA00022676"/>
    </source>
</evidence>